<dbReference type="InterPro" id="IPR001236">
    <property type="entry name" value="Lactate/malate_DH_N"/>
</dbReference>
<dbReference type="SUPFAM" id="SSF51735">
    <property type="entry name" value="NAD(P)-binding Rossmann-fold domains"/>
    <property type="match status" value="1"/>
</dbReference>
<evidence type="ECO:0000256" key="1">
    <source>
        <dbReference type="ARBA" id="ARBA00009613"/>
    </source>
</evidence>
<reference evidence="8" key="2">
    <citation type="submission" date="2015-06" db="UniProtKB">
        <authorList>
            <consortium name="EnsemblMetazoa"/>
        </authorList>
    </citation>
    <scope>IDENTIFICATION</scope>
</reference>
<dbReference type="EMBL" id="CAQQ02073353">
    <property type="status" value="NOT_ANNOTATED_CDS"/>
    <property type="molecule type" value="Genomic_DNA"/>
</dbReference>
<comment type="similarity">
    <text evidence="1">Belongs to the LDH/MDH superfamily. MDH type 2 family.</text>
</comment>
<keyword evidence="9" id="KW-1185">Reference proteome</keyword>
<dbReference type="InterPro" id="IPR015955">
    <property type="entry name" value="Lactate_DH/Glyco_Ohase_4_C"/>
</dbReference>
<evidence type="ECO:0000256" key="4">
    <source>
        <dbReference type="PIRSR" id="PIRSR000102-3"/>
    </source>
</evidence>
<evidence type="ECO:0000256" key="3">
    <source>
        <dbReference type="ARBA" id="ARBA00023002"/>
    </source>
</evidence>
<proteinExistence type="inferred from homology"/>
<dbReference type="InterPro" id="IPR010945">
    <property type="entry name" value="Malate_DH_type2"/>
</dbReference>
<protein>
    <recommendedName>
        <fullName evidence="2">Malate dehydrogenase, cytoplasmic</fullName>
    </recommendedName>
</protein>
<evidence type="ECO:0000313" key="9">
    <source>
        <dbReference type="Proteomes" id="UP000015102"/>
    </source>
</evidence>
<dbReference type="EnsemblMetazoa" id="MESCA006571-RA">
    <property type="protein sequence ID" value="MESCA006571-PA"/>
    <property type="gene ID" value="MESCA006571"/>
</dbReference>
<feature type="binding site" evidence="4">
    <location>
        <position position="96"/>
    </location>
    <ligand>
        <name>NAD(+)</name>
        <dbReference type="ChEBI" id="CHEBI:57540"/>
    </ligand>
</feature>
<dbReference type="PIRSF" id="PIRSF000102">
    <property type="entry name" value="Lac_mal_DH"/>
    <property type="match status" value="1"/>
</dbReference>
<sequence>MVDILKIAITGAAGDIGYALLGMLGRGRVFGKCQKIQLNIFDFPEQQSVLELSPTSCQRCGSNADLAVAFKDAKAAFLLGSCKPKDMECNDQVFNNFNFFKEQGKALEKCANKNVRVLVADNPFAMAMVCSCYAPSIPKTNFTALSRLDQNRATYQIAKKIGVHSSDVRNIVVFGNNSPTVVPFAGFACAKIQDRFSPVKEMFPDSYFDNELRKLVANRNQEILAKKKSPPALSVAKAACDHMHDWWHGIRTGEFISMGVPSKGSYCVPEDVVFSFPVVIDNKKNYCIVEAANLLENKVETTKNIAISTEELESEQNEIMAFVDKKPYKPCPAYESKILEGFELLDPSKYKKIKKDMEEIKDDEESDSSNKC</sequence>
<dbReference type="Gene3D" id="3.90.110.10">
    <property type="entry name" value="Lactate dehydrogenase/glycoside hydrolase, family 4, C-terminal"/>
    <property type="match status" value="1"/>
</dbReference>
<reference evidence="9" key="1">
    <citation type="submission" date="2013-02" db="EMBL/GenBank/DDBJ databases">
        <authorList>
            <person name="Hughes D."/>
        </authorList>
    </citation>
    <scope>NUCLEOTIDE SEQUENCE</scope>
    <source>
        <strain>Durham</strain>
        <strain evidence="9">NC isolate 2 -- Noor lab</strain>
    </source>
</reference>
<evidence type="ECO:0000313" key="8">
    <source>
        <dbReference type="EnsemblMetazoa" id="MESCA006571-PA"/>
    </source>
</evidence>
<dbReference type="InterPro" id="IPR022383">
    <property type="entry name" value="Lactate/malate_DH_C"/>
</dbReference>
<feature type="domain" description="Lactate/malate dehydrogenase N-terminal" evidence="6">
    <location>
        <begin position="6"/>
        <end position="129"/>
    </location>
</feature>
<evidence type="ECO:0000259" key="7">
    <source>
        <dbReference type="Pfam" id="PF02866"/>
    </source>
</evidence>
<dbReference type="SUPFAM" id="SSF56327">
    <property type="entry name" value="LDH C-terminal domain-like"/>
    <property type="match status" value="1"/>
</dbReference>
<dbReference type="GO" id="GO:0016615">
    <property type="term" value="F:malate dehydrogenase activity"/>
    <property type="evidence" value="ECO:0007669"/>
    <property type="project" value="InterPro"/>
</dbReference>
<feature type="binding site" evidence="4">
    <location>
        <begin position="11"/>
        <end position="17"/>
    </location>
    <ligand>
        <name>NAD(+)</name>
        <dbReference type="ChEBI" id="CHEBI:57540"/>
    </ligand>
</feature>
<dbReference type="STRING" id="36166.T1GSB8"/>
<name>T1GSB8_MEGSC</name>
<dbReference type="Proteomes" id="UP000015102">
    <property type="component" value="Unassembled WGS sequence"/>
</dbReference>
<organism evidence="8 9">
    <name type="scientific">Megaselia scalaris</name>
    <name type="common">Humpbacked fly</name>
    <name type="synonym">Phora scalaris</name>
    <dbReference type="NCBI Taxonomy" id="36166"/>
    <lineage>
        <taxon>Eukaryota</taxon>
        <taxon>Metazoa</taxon>
        <taxon>Ecdysozoa</taxon>
        <taxon>Arthropoda</taxon>
        <taxon>Hexapoda</taxon>
        <taxon>Insecta</taxon>
        <taxon>Pterygota</taxon>
        <taxon>Neoptera</taxon>
        <taxon>Endopterygota</taxon>
        <taxon>Diptera</taxon>
        <taxon>Brachycera</taxon>
        <taxon>Muscomorpha</taxon>
        <taxon>Platypezoidea</taxon>
        <taxon>Phoridae</taxon>
        <taxon>Megaseliini</taxon>
        <taxon>Megaselia</taxon>
    </lineage>
</organism>
<dbReference type="AlphaFoldDB" id="T1GSB8"/>
<accession>T1GSB8</accession>
<keyword evidence="4" id="KW-0520">NAD</keyword>
<feature type="binding site" evidence="4">
    <location>
        <position position="42"/>
    </location>
    <ligand>
        <name>NAD(+)</name>
        <dbReference type="ChEBI" id="CHEBI:57540"/>
    </ligand>
</feature>
<dbReference type="PANTHER" id="PTHR23382">
    <property type="entry name" value="MALATE DEHYDROGENASE"/>
    <property type="match status" value="1"/>
</dbReference>
<dbReference type="Pfam" id="PF02866">
    <property type="entry name" value="Ldh_1_C"/>
    <property type="match status" value="1"/>
</dbReference>
<evidence type="ECO:0000256" key="5">
    <source>
        <dbReference type="RuleBase" id="RU003369"/>
    </source>
</evidence>
<dbReference type="Pfam" id="PF00056">
    <property type="entry name" value="Ldh_1_N"/>
    <property type="match status" value="1"/>
</dbReference>
<dbReference type="Gene3D" id="3.40.50.720">
    <property type="entry name" value="NAD(P)-binding Rossmann-like Domain"/>
    <property type="match status" value="1"/>
</dbReference>
<dbReference type="HOGENOM" id="CLU_040727_2_0_1"/>
<dbReference type="GO" id="GO:0006108">
    <property type="term" value="P:malate metabolic process"/>
    <property type="evidence" value="ECO:0007669"/>
    <property type="project" value="InterPro"/>
</dbReference>
<dbReference type="InterPro" id="IPR001557">
    <property type="entry name" value="L-lactate/malate_DH"/>
</dbReference>
<keyword evidence="3 5" id="KW-0560">Oxidoreductase</keyword>
<evidence type="ECO:0000256" key="2">
    <source>
        <dbReference type="ARBA" id="ARBA00019899"/>
    </source>
</evidence>
<feature type="domain" description="Lactate/malate dehydrogenase C-terminal" evidence="7">
    <location>
        <begin position="147"/>
        <end position="322"/>
    </location>
</feature>
<evidence type="ECO:0000259" key="6">
    <source>
        <dbReference type="Pfam" id="PF00056"/>
    </source>
</evidence>
<dbReference type="GO" id="GO:0016616">
    <property type="term" value="F:oxidoreductase activity, acting on the CH-OH group of donors, NAD or NADP as acceptor"/>
    <property type="evidence" value="ECO:0007669"/>
    <property type="project" value="InterPro"/>
</dbReference>
<dbReference type="InterPro" id="IPR036291">
    <property type="entry name" value="NAD(P)-bd_dom_sf"/>
</dbReference>